<comment type="caution">
    <text evidence="1">The sequence shown here is derived from an EMBL/GenBank/DDBJ whole genome shotgun (WGS) entry which is preliminary data.</text>
</comment>
<sequence>MDTQPYLSISVNLPWNSEDDSTTSPPRISGRFFYNGHPAAYQITAVGQQVTSY</sequence>
<evidence type="ECO:0000313" key="1">
    <source>
        <dbReference type="EMBL" id="KRX29722.1"/>
    </source>
</evidence>
<keyword evidence="2" id="KW-1185">Reference proteome</keyword>
<organism evidence="1 2">
    <name type="scientific">Trichinella murrelli</name>
    <dbReference type="NCBI Taxonomy" id="144512"/>
    <lineage>
        <taxon>Eukaryota</taxon>
        <taxon>Metazoa</taxon>
        <taxon>Ecdysozoa</taxon>
        <taxon>Nematoda</taxon>
        <taxon>Enoplea</taxon>
        <taxon>Dorylaimia</taxon>
        <taxon>Trichinellida</taxon>
        <taxon>Trichinellidae</taxon>
        <taxon>Trichinella</taxon>
    </lineage>
</organism>
<evidence type="ECO:0000313" key="2">
    <source>
        <dbReference type="Proteomes" id="UP000055048"/>
    </source>
</evidence>
<accession>A0A0V0SSM1</accession>
<proteinExistence type="predicted"/>
<name>A0A0V0SSM1_9BILA</name>
<dbReference type="EMBL" id="JYDJ01003038">
    <property type="protein sequence ID" value="KRX29722.1"/>
    <property type="molecule type" value="Genomic_DNA"/>
</dbReference>
<reference evidence="1 2" key="1">
    <citation type="submission" date="2015-01" db="EMBL/GenBank/DDBJ databases">
        <title>Evolution of Trichinella species and genotypes.</title>
        <authorList>
            <person name="Korhonen P.K."/>
            <person name="Edoardo P."/>
            <person name="Giuseppe L.R."/>
            <person name="Gasser R.B."/>
        </authorList>
    </citation>
    <scope>NUCLEOTIDE SEQUENCE [LARGE SCALE GENOMIC DNA]</scope>
    <source>
        <strain evidence="1">ISS417</strain>
    </source>
</reference>
<gene>
    <name evidence="1" type="ORF">T05_10874</name>
</gene>
<dbReference type="AlphaFoldDB" id="A0A0V0SSM1"/>
<protein>
    <submittedName>
        <fullName evidence="1">Uncharacterized protein</fullName>
    </submittedName>
</protein>
<dbReference type="Proteomes" id="UP000055048">
    <property type="component" value="Unassembled WGS sequence"/>
</dbReference>
<dbReference type="OrthoDB" id="5931895at2759"/>